<dbReference type="Proteomes" id="UP000602198">
    <property type="component" value="Unassembled WGS sequence"/>
</dbReference>
<name>A0ABS1M5I8_9NOCA</name>
<keyword evidence="1" id="KW-0472">Membrane</keyword>
<accession>A0ABS1M5I8</accession>
<reference evidence="2 3" key="1">
    <citation type="submission" date="2021-01" db="EMBL/GenBank/DDBJ databases">
        <title>WGS of actinomycetes isolated from Thailand.</title>
        <authorList>
            <person name="Thawai C."/>
        </authorList>
    </citation>
    <scope>NUCLEOTIDE SEQUENCE [LARGE SCALE GENOMIC DNA]</scope>
    <source>
        <strain evidence="2 3">LPG 2</strain>
    </source>
</reference>
<protein>
    <submittedName>
        <fullName evidence="2">Uncharacterized protein</fullName>
    </submittedName>
</protein>
<proteinExistence type="predicted"/>
<dbReference type="RefSeq" id="WP_201946720.1">
    <property type="nucleotide sequence ID" value="NZ_JAERRJ010000004.1"/>
</dbReference>
<keyword evidence="1" id="KW-1133">Transmembrane helix</keyword>
<feature type="transmembrane region" description="Helical" evidence="1">
    <location>
        <begin position="108"/>
        <end position="127"/>
    </location>
</feature>
<organism evidence="2 3">
    <name type="scientific">Nocardia acididurans</name>
    <dbReference type="NCBI Taxonomy" id="2802282"/>
    <lineage>
        <taxon>Bacteria</taxon>
        <taxon>Bacillati</taxon>
        <taxon>Actinomycetota</taxon>
        <taxon>Actinomycetes</taxon>
        <taxon>Mycobacteriales</taxon>
        <taxon>Nocardiaceae</taxon>
        <taxon>Nocardia</taxon>
    </lineage>
</organism>
<sequence>MKFVSWLVTTVIAAAPAMLTLWWAAATVRADSAWAVLAIGVAMVCCTLTVTLLVMVVGSAIAGPETAARIRHDRVVIEAPWGAPVHYTAATAAVGGLLWIALGAALEIWLYAILGGLLFAVCALGLWDSFRRRGTRLEFSRESLRLVFRNRDREFPWTAISDVTCAQIPVSGNTTRPNIEFRCPATAVIAHSKRPETHFANDDHSPRIYQLRPQGLPVPADRLTETITRLSTTHPDQLATLTVEEIEAMLVPA</sequence>
<feature type="transmembrane region" description="Helical" evidence="1">
    <location>
        <begin position="36"/>
        <end position="62"/>
    </location>
</feature>
<keyword evidence="1" id="KW-0812">Transmembrane</keyword>
<gene>
    <name evidence="2" type="ORF">JK358_11760</name>
</gene>
<keyword evidence="3" id="KW-1185">Reference proteome</keyword>
<dbReference type="EMBL" id="JAERRJ010000004">
    <property type="protein sequence ID" value="MBL1075069.1"/>
    <property type="molecule type" value="Genomic_DNA"/>
</dbReference>
<comment type="caution">
    <text evidence="2">The sequence shown here is derived from an EMBL/GenBank/DDBJ whole genome shotgun (WGS) entry which is preliminary data.</text>
</comment>
<feature type="transmembrane region" description="Helical" evidence="1">
    <location>
        <begin position="83"/>
        <end position="102"/>
    </location>
</feature>
<evidence type="ECO:0000313" key="2">
    <source>
        <dbReference type="EMBL" id="MBL1075069.1"/>
    </source>
</evidence>
<evidence type="ECO:0000313" key="3">
    <source>
        <dbReference type="Proteomes" id="UP000602198"/>
    </source>
</evidence>
<evidence type="ECO:0000256" key="1">
    <source>
        <dbReference type="SAM" id="Phobius"/>
    </source>
</evidence>